<dbReference type="CDD" id="cd17932">
    <property type="entry name" value="DEXQc_UvrD"/>
    <property type="match status" value="1"/>
</dbReference>
<feature type="domain" description="UvrD-like helicase ATP-binding" evidence="14">
    <location>
        <begin position="9"/>
        <end position="294"/>
    </location>
</feature>
<dbReference type="EC" id="5.6.2.4" evidence="9"/>
<dbReference type="PROSITE" id="PS51217">
    <property type="entry name" value="UVRD_HELICASE_CTER"/>
    <property type="match status" value="1"/>
</dbReference>
<gene>
    <name evidence="16" type="ORF">DLK05_04260</name>
</gene>
<dbReference type="Pfam" id="PF13361">
    <property type="entry name" value="UvrD_C"/>
    <property type="match status" value="1"/>
</dbReference>
<evidence type="ECO:0000256" key="4">
    <source>
        <dbReference type="ARBA" id="ARBA00022806"/>
    </source>
</evidence>
<dbReference type="CDD" id="cd18807">
    <property type="entry name" value="SF1_C_UvrD"/>
    <property type="match status" value="1"/>
</dbReference>
<keyword evidence="5 12" id="KW-0067">ATP-binding</keyword>
<comment type="catalytic activity">
    <reaction evidence="8">
        <text>Couples ATP hydrolysis with the unwinding of duplex DNA by translocating in the 3'-5' direction.</text>
        <dbReference type="EC" id="5.6.2.4"/>
    </reaction>
</comment>
<comment type="caution">
    <text evidence="16">The sequence shown here is derived from an EMBL/GenBank/DDBJ whole genome shotgun (WGS) entry which is preliminary data.</text>
</comment>
<dbReference type="InterPro" id="IPR027417">
    <property type="entry name" value="P-loop_NTPase"/>
</dbReference>
<dbReference type="PANTHER" id="PTHR11070">
    <property type="entry name" value="UVRD / RECB / PCRA DNA HELICASE FAMILY MEMBER"/>
    <property type="match status" value="1"/>
</dbReference>
<dbReference type="GO" id="GO:0003677">
    <property type="term" value="F:DNA binding"/>
    <property type="evidence" value="ECO:0007669"/>
    <property type="project" value="UniProtKB-KW"/>
</dbReference>
<evidence type="ECO:0000256" key="7">
    <source>
        <dbReference type="ARBA" id="ARBA00023235"/>
    </source>
</evidence>
<dbReference type="InterPro" id="IPR014016">
    <property type="entry name" value="UvrD-like_ATP-bd"/>
</dbReference>
<feature type="region of interest" description="Disordered" evidence="13">
    <location>
        <begin position="666"/>
        <end position="718"/>
    </location>
</feature>
<proteinExistence type="inferred from homology"/>
<reference evidence="16 17" key="1">
    <citation type="submission" date="2018-11" db="EMBL/GenBank/DDBJ databases">
        <title>Parancylomarina longa gen. nov., sp. nov., isolated from sediments of southern Okinawa.</title>
        <authorList>
            <person name="Fu T."/>
        </authorList>
    </citation>
    <scope>NUCLEOTIDE SEQUENCE [LARGE SCALE GENOMIC DNA]</scope>
    <source>
        <strain evidence="16 17">T3-2 S1-C</strain>
    </source>
</reference>
<evidence type="ECO:0000256" key="11">
    <source>
        <dbReference type="ARBA" id="ARBA00048988"/>
    </source>
</evidence>
<dbReference type="GO" id="GO:0033202">
    <property type="term" value="C:DNA helicase complex"/>
    <property type="evidence" value="ECO:0007669"/>
    <property type="project" value="TreeGrafter"/>
</dbReference>
<dbReference type="GO" id="GO:0005524">
    <property type="term" value="F:ATP binding"/>
    <property type="evidence" value="ECO:0007669"/>
    <property type="project" value="UniProtKB-UniRule"/>
</dbReference>
<dbReference type="AlphaFoldDB" id="A0A434AY61"/>
<evidence type="ECO:0000313" key="17">
    <source>
        <dbReference type="Proteomes" id="UP000282985"/>
    </source>
</evidence>
<dbReference type="GO" id="GO:0016887">
    <property type="term" value="F:ATP hydrolysis activity"/>
    <property type="evidence" value="ECO:0007669"/>
    <property type="project" value="RHEA"/>
</dbReference>
<keyword evidence="3 12" id="KW-0378">Hydrolase</keyword>
<evidence type="ECO:0000259" key="15">
    <source>
        <dbReference type="PROSITE" id="PS51217"/>
    </source>
</evidence>
<keyword evidence="2 12" id="KW-0547">Nucleotide-binding</keyword>
<feature type="compositionally biased region" description="Basic residues" evidence="13">
    <location>
        <begin position="686"/>
        <end position="698"/>
    </location>
</feature>
<evidence type="ECO:0000256" key="8">
    <source>
        <dbReference type="ARBA" id="ARBA00034617"/>
    </source>
</evidence>
<dbReference type="Pfam" id="PF00580">
    <property type="entry name" value="UvrD-helicase"/>
    <property type="match status" value="1"/>
</dbReference>
<dbReference type="InterPro" id="IPR014017">
    <property type="entry name" value="DNA_helicase_UvrD-like_C"/>
</dbReference>
<feature type="domain" description="UvrD-like helicase C-terminal" evidence="15">
    <location>
        <begin position="295"/>
        <end position="576"/>
    </location>
</feature>
<dbReference type="Gene3D" id="3.40.50.300">
    <property type="entry name" value="P-loop containing nucleotide triphosphate hydrolases"/>
    <property type="match status" value="2"/>
</dbReference>
<dbReference type="OrthoDB" id="9810135at2"/>
<evidence type="ECO:0000259" key="14">
    <source>
        <dbReference type="PROSITE" id="PS51198"/>
    </source>
</evidence>
<evidence type="ECO:0000256" key="5">
    <source>
        <dbReference type="ARBA" id="ARBA00022840"/>
    </source>
</evidence>
<dbReference type="PANTHER" id="PTHR11070:SF2">
    <property type="entry name" value="ATP-DEPENDENT DNA HELICASE SRS2"/>
    <property type="match status" value="1"/>
</dbReference>
<dbReference type="GO" id="GO:0000725">
    <property type="term" value="P:recombinational repair"/>
    <property type="evidence" value="ECO:0007669"/>
    <property type="project" value="TreeGrafter"/>
</dbReference>
<evidence type="ECO:0000256" key="13">
    <source>
        <dbReference type="SAM" id="MobiDB-lite"/>
    </source>
</evidence>
<keyword evidence="7" id="KW-0413">Isomerase</keyword>
<evidence type="ECO:0000256" key="10">
    <source>
        <dbReference type="ARBA" id="ARBA00034923"/>
    </source>
</evidence>
<keyword evidence="6" id="KW-0238">DNA-binding</keyword>
<protein>
    <recommendedName>
        <fullName evidence="9">DNA 3'-5' helicase</fullName>
        <ecNumber evidence="9">5.6.2.4</ecNumber>
    </recommendedName>
    <alternativeName>
        <fullName evidence="10">DNA 3'-5' helicase II</fullName>
    </alternativeName>
</protein>
<evidence type="ECO:0000256" key="6">
    <source>
        <dbReference type="ARBA" id="ARBA00023125"/>
    </source>
</evidence>
<evidence type="ECO:0000256" key="12">
    <source>
        <dbReference type="PROSITE-ProRule" id="PRU00560"/>
    </source>
</evidence>
<accession>A0A434AY61</accession>
<dbReference type="GO" id="GO:0043138">
    <property type="term" value="F:3'-5' DNA helicase activity"/>
    <property type="evidence" value="ECO:0007669"/>
    <property type="project" value="UniProtKB-EC"/>
</dbReference>
<dbReference type="FunFam" id="1.10.486.10:FF:000003">
    <property type="entry name" value="ATP-dependent DNA helicase"/>
    <property type="match status" value="1"/>
</dbReference>
<dbReference type="EMBL" id="RJJX01000003">
    <property type="protein sequence ID" value="RUT79493.1"/>
    <property type="molecule type" value="Genomic_DNA"/>
</dbReference>
<keyword evidence="17" id="KW-1185">Reference proteome</keyword>
<dbReference type="Pfam" id="PF21196">
    <property type="entry name" value="PcrA_UvrD_tudor"/>
    <property type="match status" value="1"/>
</dbReference>
<dbReference type="PROSITE" id="PS51198">
    <property type="entry name" value="UVRD_HELICASE_ATP_BIND"/>
    <property type="match status" value="1"/>
</dbReference>
<evidence type="ECO:0000256" key="2">
    <source>
        <dbReference type="ARBA" id="ARBA00022741"/>
    </source>
</evidence>
<comment type="catalytic activity">
    <reaction evidence="11">
        <text>ATP + H2O = ADP + phosphate + H(+)</text>
        <dbReference type="Rhea" id="RHEA:13065"/>
        <dbReference type="ChEBI" id="CHEBI:15377"/>
        <dbReference type="ChEBI" id="CHEBI:15378"/>
        <dbReference type="ChEBI" id="CHEBI:30616"/>
        <dbReference type="ChEBI" id="CHEBI:43474"/>
        <dbReference type="ChEBI" id="CHEBI:456216"/>
        <dbReference type="EC" id="5.6.2.4"/>
    </reaction>
</comment>
<name>A0A434AY61_9BACT</name>
<comment type="similarity">
    <text evidence="1">Belongs to the helicase family. UvrD subfamily.</text>
</comment>
<dbReference type="Gene3D" id="1.10.10.160">
    <property type="match status" value="1"/>
</dbReference>
<feature type="binding site" evidence="12">
    <location>
        <begin position="30"/>
        <end position="37"/>
    </location>
    <ligand>
        <name>ATP</name>
        <dbReference type="ChEBI" id="CHEBI:30616"/>
    </ligand>
</feature>
<evidence type="ECO:0000313" key="16">
    <source>
        <dbReference type="EMBL" id="RUT79493.1"/>
    </source>
</evidence>
<evidence type="ECO:0000256" key="1">
    <source>
        <dbReference type="ARBA" id="ARBA00009922"/>
    </source>
</evidence>
<dbReference type="GO" id="GO:0005829">
    <property type="term" value="C:cytosol"/>
    <property type="evidence" value="ECO:0007669"/>
    <property type="project" value="TreeGrafter"/>
</dbReference>
<dbReference type="Gene3D" id="1.10.486.10">
    <property type="entry name" value="PCRA, domain 4"/>
    <property type="match status" value="1"/>
</dbReference>
<evidence type="ECO:0000256" key="9">
    <source>
        <dbReference type="ARBA" id="ARBA00034808"/>
    </source>
</evidence>
<dbReference type="RefSeq" id="WP_127342733.1">
    <property type="nucleotide sequence ID" value="NZ_RJJX01000003.1"/>
</dbReference>
<sequence>MIDKIEYLNELNSVQKEAVENIYGPSLVIAGAGSGKTRVLTYRIAHLLQQGVRPYSILALTFTNKAAREMKDRIAAIVGSKQAHNLWMGTFHSTFAKILRYEAEHLGFDSNFTIYDAQDSRNLFRSIIKEMQLDDKVYKPNEVQNRISSAKNNLVTANAYAQNAQIQKIDASVRRPRIFEIYKKYSQRCRQANAMDFDDLLLQTNLLFKTKPEILAKYQDKFKYILVDEYQDTNYSQYLIVKKLAENHKNVCVVGDDAQSIYSFRGAKIENILNFRNDYPNYKLYKLEQNYRSTQNIVNAANSIIHKNKGQIKKISFSDKEFGDKIKIIKALTDHEEGYIISNDIFETRMREHINYKGFAILYRTNAQSRIFEESLRKLNLPYKIYGGLSFYQRKEIKDLLAYYRMTTNPYDEEAIKRVINYPKRGIGATTINKLQEAATQNDSSMWEVITELTHRPYGLNTGTISKLMKFTNLISGFQSQLDKLTAFDLAKHIAESTGIIRELYNDRSPEGVSRHENIQELLNGIQEFTQNALEEGQELQLNNYLEDVALLTDQDNEKDEDRDKISLMTIHAAKGLEFPYLYIVGLEEELFPSQMATGTLPELEEERRLFYVALTRAEQKITLSFAKSRYKWGNMSYPRPSRFIGEIDESYVDFTYDQAPEFANNGNEYTSSETEYETPDEPSRFQKKRSFSTKPKLKQAGARIKRNNPLSDDPNFEPSNPALIQSGMVVEHQRFGKGKVLQIEGSAPNIKATVFFQTVGQKQLLLKFAKLKIIG</sequence>
<dbReference type="SUPFAM" id="SSF52540">
    <property type="entry name" value="P-loop containing nucleoside triphosphate hydrolases"/>
    <property type="match status" value="1"/>
</dbReference>
<dbReference type="Proteomes" id="UP000282985">
    <property type="component" value="Unassembled WGS sequence"/>
</dbReference>
<dbReference type="InterPro" id="IPR000212">
    <property type="entry name" value="DNA_helicase_UvrD/REP"/>
</dbReference>
<keyword evidence="4 12" id="KW-0347">Helicase</keyword>
<evidence type="ECO:0000256" key="3">
    <source>
        <dbReference type="ARBA" id="ARBA00022801"/>
    </source>
</evidence>
<dbReference type="InterPro" id="IPR013986">
    <property type="entry name" value="DExx_box_DNA_helicase_dom_sf"/>
</dbReference>
<organism evidence="16 17">
    <name type="scientific">Ancylomarina longa</name>
    <dbReference type="NCBI Taxonomy" id="2487017"/>
    <lineage>
        <taxon>Bacteria</taxon>
        <taxon>Pseudomonadati</taxon>
        <taxon>Bacteroidota</taxon>
        <taxon>Bacteroidia</taxon>
        <taxon>Marinilabiliales</taxon>
        <taxon>Marinifilaceae</taxon>
        <taxon>Ancylomarina</taxon>
    </lineage>
</organism>